<dbReference type="SUPFAM" id="SSF53041">
    <property type="entry name" value="Resolvase-like"/>
    <property type="match status" value="1"/>
</dbReference>
<feature type="domain" description="Resolvase/invertase-type recombinase catalytic" evidence="8">
    <location>
        <begin position="1"/>
        <end position="134"/>
    </location>
</feature>
<dbReference type="InterPro" id="IPR050639">
    <property type="entry name" value="SSR_resolvase"/>
</dbReference>
<dbReference type="GO" id="GO:0000150">
    <property type="term" value="F:DNA strand exchange activity"/>
    <property type="evidence" value="ECO:0007669"/>
    <property type="project" value="UniProtKB-KW"/>
</dbReference>
<dbReference type="Proteomes" id="UP000256845">
    <property type="component" value="Unassembled WGS sequence"/>
</dbReference>
<evidence type="ECO:0000256" key="7">
    <source>
        <dbReference type="PROSITE-ProRule" id="PRU10137"/>
    </source>
</evidence>
<keyword evidence="3" id="KW-0230">DNA invertase</keyword>
<sequence>MLIGYARVSTEEQNLDMQIRDLQKAGCERIFSETISGGYAYKPEFEKALNIAREGDVLVVWKQDRLGRRTRDLIEISERLSKLGVNLRSLNDDIDTTTPIGRFYFHVMASLAQFELDNLRHRTNKGLEAAKARGVSLGRPKSITDQQWEMAKILLLKEEKPVPVVAETFDVSRDTIYRRIRKAKAEGAYALQTDNG</sequence>
<evidence type="ECO:0000256" key="2">
    <source>
        <dbReference type="ARBA" id="ARBA00022908"/>
    </source>
</evidence>
<name>A0A3D9H3Q5_9PROT</name>
<dbReference type="PROSITE" id="PS51736">
    <property type="entry name" value="RECOMBINASES_3"/>
    <property type="match status" value="1"/>
</dbReference>
<evidence type="ECO:0000256" key="4">
    <source>
        <dbReference type="ARBA" id="ARBA00023125"/>
    </source>
</evidence>
<dbReference type="InterPro" id="IPR006119">
    <property type="entry name" value="Resolv_N"/>
</dbReference>
<comment type="similarity">
    <text evidence="1">Belongs to the site-specific recombinase resolvase family.</text>
</comment>
<dbReference type="RefSeq" id="WP_115939383.1">
    <property type="nucleotide sequence ID" value="NZ_QRDW01000017.1"/>
</dbReference>
<keyword evidence="4" id="KW-0238">DNA-binding</keyword>
<reference evidence="9 10" key="1">
    <citation type="submission" date="2018-07" db="EMBL/GenBank/DDBJ databases">
        <title>Genomic Encyclopedia of Type Strains, Phase III (KMG-III): the genomes of soil and plant-associated and newly described type strains.</title>
        <authorList>
            <person name="Whitman W."/>
        </authorList>
    </citation>
    <scope>NUCLEOTIDE SEQUENCE [LARGE SCALE GENOMIC DNA]</scope>
    <source>
        <strain evidence="9 10">CECT 8488</strain>
    </source>
</reference>
<dbReference type="FunFam" id="3.40.50.1390:FF:000001">
    <property type="entry name" value="DNA recombinase"/>
    <property type="match status" value="1"/>
</dbReference>
<evidence type="ECO:0000256" key="5">
    <source>
        <dbReference type="ARBA" id="ARBA00023172"/>
    </source>
</evidence>
<dbReference type="Pfam" id="PF02796">
    <property type="entry name" value="HTH_7"/>
    <property type="match status" value="1"/>
</dbReference>
<evidence type="ECO:0000259" key="8">
    <source>
        <dbReference type="PROSITE" id="PS51736"/>
    </source>
</evidence>
<dbReference type="SUPFAM" id="SSF46689">
    <property type="entry name" value="Homeodomain-like"/>
    <property type="match status" value="1"/>
</dbReference>
<dbReference type="InterPro" id="IPR006118">
    <property type="entry name" value="Recombinase_CS"/>
</dbReference>
<proteinExistence type="inferred from homology"/>
<dbReference type="GO" id="GO:0003677">
    <property type="term" value="F:DNA binding"/>
    <property type="evidence" value="ECO:0007669"/>
    <property type="project" value="UniProtKB-KW"/>
</dbReference>
<keyword evidence="5" id="KW-0233">DNA recombination</keyword>
<accession>A0A3D9H3Q5</accession>
<keyword evidence="2" id="KW-0229">DNA integration</keyword>
<dbReference type="GO" id="GO:0015074">
    <property type="term" value="P:DNA integration"/>
    <property type="evidence" value="ECO:0007669"/>
    <property type="project" value="UniProtKB-KW"/>
</dbReference>
<dbReference type="PROSITE" id="PS00397">
    <property type="entry name" value="RECOMBINASES_1"/>
    <property type="match status" value="1"/>
</dbReference>
<gene>
    <name evidence="9" type="ORF">DFP90_11742</name>
</gene>
<evidence type="ECO:0000256" key="6">
    <source>
        <dbReference type="PIRSR" id="PIRSR606118-50"/>
    </source>
</evidence>
<dbReference type="SMART" id="SM00857">
    <property type="entry name" value="Resolvase"/>
    <property type="match status" value="1"/>
</dbReference>
<dbReference type="AlphaFoldDB" id="A0A3D9H3Q5"/>
<dbReference type="InterPro" id="IPR036162">
    <property type="entry name" value="Resolvase-like_N_sf"/>
</dbReference>
<dbReference type="EMBL" id="QRDW01000017">
    <property type="protein sequence ID" value="RED44138.1"/>
    <property type="molecule type" value="Genomic_DNA"/>
</dbReference>
<dbReference type="Pfam" id="PF00239">
    <property type="entry name" value="Resolvase"/>
    <property type="match status" value="1"/>
</dbReference>
<dbReference type="OrthoDB" id="9800103at2"/>
<organism evidence="9 10">
    <name type="scientific">Aestuariispira insulae</name>
    <dbReference type="NCBI Taxonomy" id="1461337"/>
    <lineage>
        <taxon>Bacteria</taxon>
        <taxon>Pseudomonadati</taxon>
        <taxon>Pseudomonadota</taxon>
        <taxon>Alphaproteobacteria</taxon>
        <taxon>Rhodospirillales</taxon>
        <taxon>Kiloniellaceae</taxon>
        <taxon>Aestuariispira</taxon>
    </lineage>
</organism>
<evidence type="ECO:0000313" key="10">
    <source>
        <dbReference type="Proteomes" id="UP000256845"/>
    </source>
</evidence>
<evidence type="ECO:0000313" key="9">
    <source>
        <dbReference type="EMBL" id="RED44138.1"/>
    </source>
</evidence>
<feature type="active site" description="O-(5'-phospho-DNA)-serine intermediate" evidence="6 7">
    <location>
        <position position="9"/>
    </location>
</feature>
<dbReference type="Gene3D" id="1.10.10.60">
    <property type="entry name" value="Homeodomain-like"/>
    <property type="match status" value="1"/>
</dbReference>
<keyword evidence="10" id="KW-1185">Reference proteome</keyword>
<dbReference type="PANTHER" id="PTHR30461:SF2">
    <property type="entry name" value="SERINE RECOMBINASE PINE-RELATED"/>
    <property type="match status" value="1"/>
</dbReference>
<dbReference type="InterPro" id="IPR006120">
    <property type="entry name" value="Resolvase_HTH_dom"/>
</dbReference>
<dbReference type="PANTHER" id="PTHR30461">
    <property type="entry name" value="DNA-INVERTASE FROM LAMBDOID PROPHAGE"/>
    <property type="match status" value="1"/>
</dbReference>
<evidence type="ECO:0000256" key="3">
    <source>
        <dbReference type="ARBA" id="ARBA00023100"/>
    </source>
</evidence>
<protein>
    <submittedName>
        <fullName evidence="9">DNA invertase Pin-like site-specific DNA recombinase</fullName>
    </submittedName>
</protein>
<dbReference type="Gene3D" id="3.40.50.1390">
    <property type="entry name" value="Resolvase, N-terminal catalytic domain"/>
    <property type="match status" value="1"/>
</dbReference>
<comment type="caution">
    <text evidence="9">The sequence shown here is derived from an EMBL/GenBank/DDBJ whole genome shotgun (WGS) entry which is preliminary data.</text>
</comment>
<dbReference type="InterPro" id="IPR009057">
    <property type="entry name" value="Homeodomain-like_sf"/>
</dbReference>
<evidence type="ECO:0000256" key="1">
    <source>
        <dbReference type="ARBA" id="ARBA00009913"/>
    </source>
</evidence>
<dbReference type="CDD" id="cd03768">
    <property type="entry name" value="SR_ResInv"/>
    <property type="match status" value="1"/>
</dbReference>